<dbReference type="InterPro" id="IPR018303">
    <property type="entry name" value="ATPase_P-typ_P_site"/>
</dbReference>
<dbReference type="PROSITE" id="PS00154">
    <property type="entry name" value="ATPASE_E1_E2"/>
    <property type="match status" value="1"/>
</dbReference>
<dbReference type="SUPFAM" id="SSF56784">
    <property type="entry name" value="HAD-like"/>
    <property type="match status" value="1"/>
</dbReference>
<keyword evidence="5 11" id="KW-0479">Metal-binding</keyword>
<evidence type="ECO:0000256" key="1">
    <source>
        <dbReference type="ARBA" id="ARBA00004127"/>
    </source>
</evidence>
<dbReference type="InterPro" id="IPR036163">
    <property type="entry name" value="HMA_dom_sf"/>
</dbReference>
<dbReference type="GO" id="GO:0005507">
    <property type="term" value="F:copper ion binding"/>
    <property type="evidence" value="ECO:0007669"/>
    <property type="project" value="TreeGrafter"/>
</dbReference>
<dbReference type="InterPro" id="IPR023214">
    <property type="entry name" value="HAD_sf"/>
</dbReference>
<dbReference type="SUPFAM" id="SSF81665">
    <property type="entry name" value="Calcium ATPase, transmembrane domain M"/>
    <property type="match status" value="1"/>
</dbReference>
<dbReference type="SUPFAM" id="SSF81653">
    <property type="entry name" value="Calcium ATPase, transduction domain A"/>
    <property type="match status" value="1"/>
</dbReference>
<evidence type="ECO:0000256" key="6">
    <source>
        <dbReference type="ARBA" id="ARBA00022741"/>
    </source>
</evidence>
<feature type="transmembrane region" description="Helical" evidence="11">
    <location>
        <begin position="362"/>
        <end position="384"/>
    </location>
</feature>
<dbReference type="SUPFAM" id="SSF55008">
    <property type="entry name" value="HMA, heavy metal-associated domain"/>
    <property type="match status" value="1"/>
</dbReference>
<proteinExistence type="inferred from homology"/>
<evidence type="ECO:0000256" key="7">
    <source>
        <dbReference type="ARBA" id="ARBA00022840"/>
    </source>
</evidence>
<dbReference type="Pfam" id="PF00702">
    <property type="entry name" value="Hydrolase"/>
    <property type="match status" value="1"/>
</dbReference>
<dbReference type="InterPro" id="IPR023298">
    <property type="entry name" value="ATPase_P-typ_TM_dom_sf"/>
</dbReference>
<dbReference type="InterPro" id="IPR017969">
    <property type="entry name" value="Heavy-metal-associated_CS"/>
</dbReference>
<evidence type="ECO:0000259" key="12">
    <source>
        <dbReference type="PROSITE" id="PS50846"/>
    </source>
</evidence>
<evidence type="ECO:0000256" key="5">
    <source>
        <dbReference type="ARBA" id="ARBA00022723"/>
    </source>
</evidence>
<dbReference type="Gene3D" id="2.70.150.10">
    <property type="entry name" value="Calcium-transporting ATPase, cytoplasmic transduction domain A"/>
    <property type="match status" value="1"/>
</dbReference>
<dbReference type="Pfam" id="PF00403">
    <property type="entry name" value="HMA"/>
    <property type="match status" value="1"/>
</dbReference>
<keyword evidence="11" id="KW-1003">Cell membrane</keyword>
<comment type="subcellular location">
    <subcellularLocation>
        <location evidence="11">Cell membrane</location>
    </subcellularLocation>
    <subcellularLocation>
        <location evidence="1">Endomembrane system</location>
        <topology evidence="1">Multi-pass membrane protein</topology>
    </subcellularLocation>
</comment>
<dbReference type="PROSITE" id="PS50846">
    <property type="entry name" value="HMA_2"/>
    <property type="match status" value="1"/>
</dbReference>
<keyword evidence="3" id="KW-0813">Transport</keyword>
<dbReference type="CDD" id="cd00371">
    <property type="entry name" value="HMA"/>
    <property type="match status" value="1"/>
</dbReference>
<dbReference type="InterPro" id="IPR059000">
    <property type="entry name" value="ATPase_P-type_domA"/>
</dbReference>
<dbReference type="CDD" id="cd02094">
    <property type="entry name" value="P-type_ATPase_Cu-like"/>
    <property type="match status" value="1"/>
</dbReference>
<dbReference type="GO" id="GO:0012505">
    <property type="term" value="C:endomembrane system"/>
    <property type="evidence" value="ECO:0007669"/>
    <property type="project" value="UniProtKB-SubCell"/>
</dbReference>
<dbReference type="EMBL" id="PFAP01000040">
    <property type="protein sequence ID" value="PIR93743.1"/>
    <property type="molecule type" value="Genomic_DNA"/>
</dbReference>
<name>A0A2H0V3S8_9BACT</name>
<dbReference type="SFLD" id="SFLDS00003">
    <property type="entry name" value="Haloacid_Dehalogenase"/>
    <property type="match status" value="1"/>
</dbReference>
<evidence type="ECO:0000256" key="2">
    <source>
        <dbReference type="ARBA" id="ARBA00006024"/>
    </source>
</evidence>
<gene>
    <name evidence="13" type="ORF">COT97_05040</name>
</gene>
<keyword evidence="9 11" id="KW-1133">Transmembrane helix</keyword>
<dbReference type="InterPro" id="IPR027256">
    <property type="entry name" value="P-typ_ATPase_IB"/>
</dbReference>
<feature type="transmembrane region" description="Helical" evidence="11">
    <location>
        <begin position="116"/>
        <end position="137"/>
    </location>
</feature>
<feature type="transmembrane region" description="Helical" evidence="11">
    <location>
        <begin position="87"/>
        <end position="104"/>
    </location>
</feature>
<dbReference type="PRINTS" id="PR00943">
    <property type="entry name" value="CUATPASE"/>
</dbReference>
<dbReference type="GO" id="GO:0005886">
    <property type="term" value="C:plasma membrane"/>
    <property type="evidence" value="ECO:0007669"/>
    <property type="project" value="UniProtKB-SubCell"/>
</dbReference>
<keyword evidence="8" id="KW-1278">Translocase</keyword>
<keyword evidence="6 11" id="KW-0547">Nucleotide-binding</keyword>
<comment type="caution">
    <text evidence="13">The sequence shown here is derived from an EMBL/GenBank/DDBJ whole genome shotgun (WGS) entry which is preliminary data.</text>
</comment>
<keyword evidence="7 11" id="KW-0067">ATP-binding</keyword>
<dbReference type="Pfam" id="PF00122">
    <property type="entry name" value="E1-E2_ATPase"/>
    <property type="match status" value="1"/>
</dbReference>
<dbReference type="Gene3D" id="3.40.1110.10">
    <property type="entry name" value="Calcium-transporting ATPase, cytoplasmic domain N"/>
    <property type="match status" value="1"/>
</dbReference>
<evidence type="ECO:0000256" key="3">
    <source>
        <dbReference type="ARBA" id="ARBA00022448"/>
    </source>
</evidence>
<dbReference type="SFLD" id="SFLDG00002">
    <property type="entry name" value="C1.7:_P-type_atpase_like"/>
    <property type="match status" value="1"/>
</dbReference>
<comment type="similarity">
    <text evidence="2 11">Belongs to the cation transport ATPase (P-type) (TC 3.A.3) family. Type IB subfamily.</text>
</comment>
<dbReference type="InterPro" id="IPR044492">
    <property type="entry name" value="P_typ_ATPase_HD_dom"/>
</dbReference>
<feature type="domain" description="HMA" evidence="12">
    <location>
        <begin position="2"/>
        <end position="68"/>
    </location>
</feature>
<dbReference type="PROSITE" id="PS01047">
    <property type="entry name" value="HMA_1"/>
    <property type="match status" value="1"/>
</dbReference>
<dbReference type="InterPro" id="IPR023299">
    <property type="entry name" value="ATPase_P-typ_cyto_dom_N"/>
</dbReference>
<evidence type="ECO:0000256" key="4">
    <source>
        <dbReference type="ARBA" id="ARBA00022692"/>
    </source>
</evidence>
<dbReference type="PANTHER" id="PTHR43520">
    <property type="entry name" value="ATP7, ISOFORM B"/>
    <property type="match status" value="1"/>
</dbReference>
<dbReference type="FunFam" id="2.70.150.10:FF:000002">
    <property type="entry name" value="Copper-transporting ATPase 1, putative"/>
    <property type="match status" value="1"/>
</dbReference>
<feature type="transmembrane region" description="Helical" evidence="11">
    <location>
        <begin position="149"/>
        <end position="170"/>
    </location>
</feature>
<dbReference type="PANTHER" id="PTHR43520:SF8">
    <property type="entry name" value="P-TYPE CU(+) TRANSPORTER"/>
    <property type="match status" value="1"/>
</dbReference>
<keyword evidence="4 11" id="KW-0812">Transmembrane</keyword>
<dbReference type="Gene3D" id="3.40.50.1000">
    <property type="entry name" value="HAD superfamily/HAD-like"/>
    <property type="match status" value="1"/>
</dbReference>
<dbReference type="InterPro" id="IPR006121">
    <property type="entry name" value="HMA_dom"/>
</dbReference>
<evidence type="ECO:0000313" key="14">
    <source>
        <dbReference type="Proteomes" id="UP000229901"/>
    </source>
</evidence>
<dbReference type="NCBIfam" id="TIGR01494">
    <property type="entry name" value="ATPase_P-type"/>
    <property type="match status" value="1"/>
</dbReference>
<dbReference type="InterPro" id="IPR001757">
    <property type="entry name" value="P_typ_ATPase"/>
</dbReference>
<accession>A0A2H0V3S8</accession>
<reference evidence="14" key="1">
    <citation type="submission" date="2017-09" db="EMBL/GenBank/DDBJ databases">
        <title>Depth-based differentiation of microbial function through sediment-hosted aquifers and enrichment of novel symbionts in the deep terrestrial subsurface.</title>
        <authorList>
            <person name="Probst A.J."/>
            <person name="Ladd B."/>
            <person name="Jarett J.K."/>
            <person name="Geller-Mcgrath D.E."/>
            <person name="Sieber C.M.K."/>
            <person name="Emerson J.B."/>
            <person name="Anantharaman K."/>
            <person name="Thomas B.C."/>
            <person name="Malmstrom R."/>
            <person name="Stieglmeier M."/>
            <person name="Klingl A."/>
            <person name="Woyke T."/>
            <person name="Ryan C.M."/>
            <person name="Banfield J.F."/>
        </authorList>
    </citation>
    <scope>NUCLEOTIDE SEQUENCE [LARGE SCALE GENOMIC DNA]</scope>
</reference>
<feature type="transmembrane region" description="Helical" evidence="11">
    <location>
        <begin position="176"/>
        <end position="194"/>
    </location>
</feature>
<feature type="transmembrane region" description="Helical" evidence="11">
    <location>
        <begin position="671"/>
        <end position="688"/>
    </location>
</feature>
<dbReference type="GO" id="GO:0016887">
    <property type="term" value="F:ATP hydrolysis activity"/>
    <property type="evidence" value="ECO:0007669"/>
    <property type="project" value="InterPro"/>
</dbReference>
<evidence type="ECO:0000256" key="10">
    <source>
        <dbReference type="ARBA" id="ARBA00023136"/>
    </source>
</evidence>
<evidence type="ECO:0000256" key="8">
    <source>
        <dbReference type="ARBA" id="ARBA00022967"/>
    </source>
</evidence>
<evidence type="ECO:0000256" key="11">
    <source>
        <dbReference type="RuleBase" id="RU362081"/>
    </source>
</evidence>
<protein>
    <submittedName>
        <fullName evidence="13">Heavy metal translocating P-type ATPase</fullName>
    </submittedName>
</protein>
<evidence type="ECO:0000256" key="9">
    <source>
        <dbReference type="ARBA" id="ARBA00022989"/>
    </source>
</evidence>
<dbReference type="NCBIfam" id="TIGR01511">
    <property type="entry name" value="ATPase-IB1_Cu"/>
    <property type="match status" value="1"/>
</dbReference>
<dbReference type="Gene3D" id="3.30.70.100">
    <property type="match status" value="1"/>
</dbReference>
<dbReference type="InterPro" id="IPR008250">
    <property type="entry name" value="ATPase_P-typ_transduc_dom_A_sf"/>
</dbReference>
<evidence type="ECO:0000313" key="13">
    <source>
        <dbReference type="EMBL" id="PIR93743.1"/>
    </source>
</evidence>
<dbReference type="Proteomes" id="UP000229901">
    <property type="component" value="Unassembled WGS sequence"/>
</dbReference>
<dbReference type="NCBIfam" id="TIGR01525">
    <property type="entry name" value="ATPase-IB_hvy"/>
    <property type="match status" value="1"/>
</dbReference>
<dbReference type="FunFam" id="3.30.70.100:FF:000001">
    <property type="entry name" value="ATPase copper transporting beta"/>
    <property type="match status" value="1"/>
</dbReference>
<dbReference type="GO" id="GO:0043682">
    <property type="term" value="F:P-type divalent copper transporter activity"/>
    <property type="evidence" value="ECO:0007669"/>
    <property type="project" value="TreeGrafter"/>
</dbReference>
<dbReference type="NCBIfam" id="TIGR01512">
    <property type="entry name" value="ATPase-IB2_Cd"/>
    <property type="match status" value="1"/>
</dbReference>
<dbReference type="GO" id="GO:0055070">
    <property type="term" value="P:copper ion homeostasis"/>
    <property type="evidence" value="ECO:0007669"/>
    <property type="project" value="TreeGrafter"/>
</dbReference>
<dbReference type="SFLD" id="SFLDF00027">
    <property type="entry name" value="p-type_atpase"/>
    <property type="match status" value="1"/>
</dbReference>
<dbReference type="GO" id="GO:0005524">
    <property type="term" value="F:ATP binding"/>
    <property type="evidence" value="ECO:0007669"/>
    <property type="project" value="UniProtKB-UniRule"/>
</dbReference>
<dbReference type="InterPro" id="IPR036412">
    <property type="entry name" value="HAD-like_sf"/>
</dbReference>
<keyword evidence="10 11" id="KW-0472">Membrane</keyword>
<organism evidence="13 14">
    <name type="scientific">Candidatus Falkowbacteria bacterium CG10_big_fil_rev_8_21_14_0_10_39_11</name>
    <dbReference type="NCBI Taxonomy" id="1974565"/>
    <lineage>
        <taxon>Bacteria</taxon>
        <taxon>Candidatus Falkowiibacteriota</taxon>
    </lineage>
</organism>
<sequence>MSKKNYKISGMHCASCALNIEKKLNKEEGISHASVNYANEKASLEFDPKVISLENIKKIISSLGDYELMSEGEHMHDNSLSISKLKFVWSAILTIPVLLTMFIFPDFNITIFQVPLGMWILTGLTFVVVFIFGWQFHRGMFKQLLHFSANMDTLISVGTLAAFGFSFYSMFVGGHVFYETAAVIVTLILLGKFLEARSKGKASAAIKKLMELGVKKARIIKGDKFEEIAIEQVKVGDILLVKAGEKIPLDGTIIDGDTAIDESMLTGESIPADKVVGDQVFGATINQSGVIKVKVTQIGEATVLSQIIKLVEDAQSSKAPIQKLADKVSGIFVPTVIIISIVTFLTWLLIFDAGLATSLINAVAVLVIACPCALGLATPTAIIVGTGRGAEAGILIKGPESLEIAHKVDTVLFDKTGTLTKGELRVEKVFTNPEYTFTEDKILKIAASLAINSEHPVSKSIYNYAIKNNIEINTQFYDIKELSGRGVIAQCGHDKKVLLGNRKLMTEQGINSDWISEFDNLEGTVVFVGHHEDGVIGAIQVADVVHENSVSAIKKLQQMGKKVIMLTGDKKKNAETIASELGVDDFVAEILPEDKSNKVKEFQNQGRVVAFVGDGINDAPALAQADLGLAIGGGTDVAMETGDIVLMKGDPLKVASAILLSQTTFKVIKQNLFFAFIYNVIGIPLAALGFLNPIIAAAAMSLSSVSVVTNSLRVKRIKL</sequence>
<feature type="transmembrane region" description="Helical" evidence="11">
    <location>
        <begin position="328"/>
        <end position="350"/>
    </location>
</feature>
<dbReference type="PRINTS" id="PR00119">
    <property type="entry name" value="CATATPASE"/>
</dbReference>
<dbReference type="AlphaFoldDB" id="A0A2H0V3S8"/>